<gene>
    <name evidence="1" type="ORF">GCM10011361_15590</name>
</gene>
<dbReference type="EMBL" id="BMFH01000001">
    <property type="protein sequence ID" value="GGD49776.1"/>
    <property type="molecule type" value="Genomic_DNA"/>
</dbReference>
<protein>
    <submittedName>
        <fullName evidence="1">Uncharacterized protein</fullName>
    </submittedName>
</protein>
<accession>A0ABQ1QWE5</accession>
<sequence length="248" mass="28313">MVYWGEYFSNPSRSEVHIFGSHNGIEWEVSYTFPAGSIRHVHGIYKDPFRNGVWVLTGDSDEESGLWFTNDHFKTLKCVISGSQKCRAVSIIPLQDRIIVPMDSPKEINFIQSFSPEQNSFRALRRISGSAFYSYHSPSVSLISTVVEPSEINRSKAVEIWASRECENWIQIARLKMDLWASISLKIFRYPEIKFPVTEDSDPEGITMFCTGTRQFGNSQVVIDRGSLVAYLDSYMGEEADVEEKVKQ</sequence>
<proteinExistence type="predicted"/>
<reference evidence="2" key="1">
    <citation type="journal article" date="2019" name="Int. J. Syst. Evol. Microbiol.">
        <title>The Global Catalogue of Microorganisms (GCM) 10K type strain sequencing project: providing services to taxonomists for standard genome sequencing and annotation.</title>
        <authorList>
            <consortium name="The Broad Institute Genomics Platform"/>
            <consortium name="The Broad Institute Genome Sequencing Center for Infectious Disease"/>
            <person name="Wu L."/>
            <person name="Ma J."/>
        </authorList>
    </citation>
    <scope>NUCLEOTIDE SEQUENCE [LARGE SCALE GENOMIC DNA]</scope>
    <source>
        <strain evidence="2">CGMCC 1.12606</strain>
    </source>
</reference>
<evidence type="ECO:0000313" key="2">
    <source>
        <dbReference type="Proteomes" id="UP000625780"/>
    </source>
</evidence>
<organism evidence="1 2">
    <name type="scientific">Muriicola marianensis</name>
    <dbReference type="NCBI Taxonomy" id="1324801"/>
    <lineage>
        <taxon>Bacteria</taxon>
        <taxon>Pseudomonadati</taxon>
        <taxon>Bacteroidota</taxon>
        <taxon>Flavobacteriia</taxon>
        <taxon>Flavobacteriales</taxon>
        <taxon>Flavobacteriaceae</taxon>
        <taxon>Muriicola</taxon>
    </lineage>
</organism>
<name>A0ABQ1QWE5_9FLAO</name>
<dbReference type="Proteomes" id="UP000625780">
    <property type="component" value="Unassembled WGS sequence"/>
</dbReference>
<evidence type="ECO:0000313" key="1">
    <source>
        <dbReference type="EMBL" id="GGD49776.1"/>
    </source>
</evidence>
<comment type="caution">
    <text evidence="1">The sequence shown here is derived from an EMBL/GenBank/DDBJ whole genome shotgun (WGS) entry which is preliminary data.</text>
</comment>
<keyword evidence="2" id="KW-1185">Reference proteome</keyword>